<dbReference type="PANTHER" id="PTHR43133:SF66">
    <property type="entry name" value="ECF RNA POLYMERASE SIGMA FACTOR SIGK"/>
    <property type="match status" value="1"/>
</dbReference>
<evidence type="ECO:0000256" key="1">
    <source>
        <dbReference type="ARBA" id="ARBA00010641"/>
    </source>
</evidence>
<dbReference type="CDD" id="cd06171">
    <property type="entry name" value="Sigma70_r4"/>
    <property type="match status" value="1"/>
</dbReference>
<dbReference type="Pfam" id="PF08281">
    <property type="entry name" value="Sigma70_r4_2"/>
    <property type="match status" value="1"/>
</dbReference>
<accession>A0A6J6SJS0</accession>
<dbReference type="EMBL" id="CAESGF010000019">
    <property type="protein sequence ID" value="CAB4364851.1"/>
    <property type="molecule type" value="Genomic_DNA"/>
</dbReference>
<dbReference type="InterPro" id="IPR036388">
    <property type="entry name" value="WH-like_DNA-bd_sf"/>
</dbReference>
<evidence type="ECO:0000313" key="8">
    <source>
        <dbReference type="EMBL" id="CAB4364851.1"/>
    </source>
</evidence>
<dbReference type="InterPro" id="IPR013324">
    <property type="entry name" value="RNA_pol_sigma_r3/r4-like"/>
</dbReference>
<dbReference type="GO" id="GO:0006352">
    <property type="term" value="P:DNA-templated transcription initiation"/>
    <property type="evidence" value="ECO:0007669"/>
    <property type="project" value="InterPro"/>
</dbReference>
<evidence type="ECO:0000256" key="4">
    <source>
        <dbReference type="ARBA" id="ARBA00023163"/>
    </source>
</evidence>
<name>A0A6J6SJS0_9ZZZZ</name>
<proteinExistence type="inferred from homology"/>
<dbReference type="Gene3D" id="1.10.1740.10">
    <property type="match status" value="1"/>
</dbReference>
<feature type="region of interest" description="Disordered" evidence="5">
    <location>
        <begin position="124"/>
        <end position="146"/>
    </location>
</feature>
<keyword evidence="3" id="KW-0731">Sigma factor</keyword>
<evidence type="ECO:0000313" key="11">
    <source>
        <dbReference type="EMBL" id="CAB4947383.1"/>
    </source>
</evidence>
<gene>
    <name evidence="9" type="ORF">UFOPK2656_02406</name>
    <name evidence="10" type="ORF">UFOPK3267_02019</name>
    <name evidence="11" type="ORF">UFOPK3651_02612</name>
    <name evidence="12" type="ORF">UFOPK3931_00107</name>
    <name evidence="8" type="ORF">UFOPK4189_02609</name>
</gene>
<keyword evidence="2" id="KW-0805">Transcription regulation</keyword>
<dbReference type="EMBL" id="CAEZYF010000017">
    <property type="protein sequence ID" value="CAB4734797.1"/>
    <property type="molecule type" value="Genomic_DNA"/>
</dbReference>
<dbReference type="GO" id="GO:0003677">
    <property type="term" value="F:DNA binding"/>
    <property type="evidence" value="ECO:0007669"/>
    <property type="project" value="InterPro"/>
</dbReference>
<evidence type="ECO:0000313" key="10">
    <source>
        <dbReference type="EMBL" id="CAB4852322.1"/>
    </source>
</evidence>
<dbReference type="InterPro" id="IPR007627">
    <property type="entry name" value="RNA_pol_sigma70_r2"/>
</dbReference>
<dbReference type="InterPro" id="IPR014284">
    <property type="entry name" value="RNA_pol_sigma-70_dom"/>
</dbReference>
<feature type="region of interest" description="Disordered" evidence="5">
    <location>
        <begin position="1"/>
        <end position="22"/>
    </location>
</feature>
<evidence type="ECO:0000259" key="6">
    <source>
        <dbReference type="Pfam" id="PF04542"/>
    </source>
</evidence>
<dbReference type="PANTHER" id="PTHR43133">
    <property type="entry name" value="RNA POLYMERASE ECF-TYPE SIGMA FACTO"/>
    <property type="match status" value="1"/>
</dbReference>
<dbReference type="NCBIfam" id="TIGR02937">
    <property type="entry name" value="sigma70-ECF"/>
    <property type="match status" value="1"/>
</dbReference>
<feature type="domain" description="RNA polymerase sigma factor 70 region 4 type 2" evidence="7">
    <location>
        <begin position="159"/>
        <end position="211"/>
    </location>
</feature>
<dbReference type="EMBL" id="CAFBOL010000002">
    <property type="protein sequence ID" value="CAB4970951.1"/>
    <property type="molecule type" value="Genomic_DNA"/>
</dbReference>
<dbReference type="AlphaFoldDB" id="A0A6J6SJS0"/>
<dbReference type="EMBL" id="CAFBMT010000018">
    <property type="protein sequence ID" value="CAB4947383.1"/>
    <property type="molecule type" value="Genomic_DNA"/>
</dbReference>
<protein>
    <submittedName>
        <fullName evidence="9">Unannotated protein</fullName>
    </submittedName>
</protein>
<dbReference type="InterPro" id="IPR013249">
    <property type="entry name" value="RNA_pol_sigma70_r4_t2"/>
</dbReference>
<evidence type="ECO:0000313" key="12">
    <source>
        <dbReference type="EMBL" id="CAB4970951.1"/>
    </source>
</evidence>
<dbReference type="Pfam" id="PF04542">
    <property type="entry name" value="Sigma70_r2"/>
    <property type="match status" value="1"/>
</dbReference>
<organism evidence="9">
    <name type="scientific">freshwater metagenome</name>
    <dbReference type="NCBI Taxonomy" id="449393"/>
    <lineage>
        <taxon>unclassified sequences</taxon>
        <taxon>metagenomes</taxon>
        <taxon>ecological metagenomes</taxon>
    </lineage>
</organism>
<dbReference type="GO" id="GO:0016987">
    <property type="term" value="F:sigma factor activity"/>
    <property type="evidence" value="ECO:0007669"/>
    <property type="project" value="UniProtKB-KW"/>
</dbReference>
<dbReference type="SUPFAM" id="SSF88946">
    <property type="entry name" value="Sigma2 domain of RNA polymerase sigma factors"/>
    <property type="match status" value="1"/>
</dbReference>
<evidence type="ECO:0000256" key="5">
    <source>
        <dbReference type="SAM" id="MobiDB-lite"/>
    </source>
</evidence>
<dbReference type="InterPro" id="IPR013325">
    <property type="entry name" value="RNA_pol_sigma_r2"/>
</dbReference>
<evidence type="ECO:0000313" key="9">
    <source>
        <dbReference type="EMBL" id="CAB4734797.1"/>
    </source>
</evidence>
<comment type="similarity">
    <text evidence="1">Belongs to the sigma-70 factor family. ECF subfamily.</text>
</comment>
<dbReference type="EMBL" id="CAFBIY010000123">
    <property type="protein sequence ID" value="CAB4852322.1"/>
    <property type="molecule type" value="Genomic_DNA"/>
</dbReference>
<evidence type="ECO:0000259" key="7">
    <source>
        <dbReference type="Pfam" id="PF08281"/>
    </source>
</evidence>
<feature type="compositionally biased region" description="Basic and acidic residues" evidence="5">
    <location>
        <begin position="124"/>
        <end position="139"/>
    </location>
</feature>
<dbReference type="NCBIfam" id="NF007228">
    <property type="entry name" value="PRK09646.1"/>
    <property type="match status" value="1"/>
</dbReference>
<reference evidence="9" key="1">
    <citation type="submission" date="2020-05" db="EMBL/GenBank/DDBJ databases">
        <authorList>
            <person name="Chiriac C."/>
            <person name="Salcher M."/>
            <person name="Ghai R."/>
            <person name="Kavagutti S V."/>
        </authorList>
    </citation>
    <scope>NUCLEOTIDE SEQUENCE</scope>
</reference>
<feature type="domain" description="RNA polymerase sigma-70 region 2" evidence="6">
    <location>
        <begin position="61"/>
        <end position="128"/>
    </location>
</feature>
<dbReference type="InterPro" id="IPR039425">
    <property type="entry name" value="RNA_pol_sigma-70-like"/>
</dbReference>
<dbReference type="SUPFAM" id="SSF88659">
    <property type="entry name" value="Sigma3 and sigma4 domains of RNA polymerase sigma factors"/>
    <property type="match status" value="1"/>
</dbReference>
<evidence type="ECO:0000256" key="3">
    <source>
        <dbReference type="ARBA" id="ARBA00023082"/>
    </source>
</evidence>
<keyword evidence="4" id="KW-0804">Transcription</keyword>
<dbReference type="Gene3D" id="1.10.10.10">
    <property type="entry name" value="Winged helix-like DNA-binding domain superfamily/Winged helix DNA-binding domain"/>
    <property type="match status" value="1"/>
</dbReference>
<evidence type="ECO:0000256" key="2">
    <source>
        <dbReference type="ARBA" id="ARBA00023015"/>
    </source>
</evidence>
<sequence>MNTEGTFRFRRRNPNGGPQRTSDVLNVATTSNQSAEGPTVDAAAALVQRVAQGDEASFAALYDHLAAMVYGVVLRVLRDPAQSEEVAQEVFLELWRSATRFDRSKASVRTWASTVAHRRAVDRVRSEQASRERDDREAAHVATPADTVGAEVESSIDQLRVRKALAALTESQRQAVELAYFGGNTYREVAALLGVPEGTVKTRIRDGMIKLRDELGGGE</sequence>